<evidence type="ECO:0000256" key="7">
    <source>
        <dbReference type="SAM" id="MobiDB-lite"/>
    </source>
</evidence>
<dbReference type="EMBL" id="CAXAMN010003681">
    <property type="protein sequence ID" value="CAK9005750.1"/>
    <property type="molecule type" value="Genomic_DNA"/>
</dbReference>
<comment type="caution">
    <text evidence="10">The sequence shown here is derived from an EMBL/GenBank/DDBJ whole genome shotgun (WGS) entry which is preliminary data.</text>
</comment>
<dbReference type="Gene3D" id="1.20.1530.20">
    <property type="match status" value="1"/>
</dbReference>
<keyword evidence="6 8" id="KW-0472">Membrane</keyword>
<dbReference type="EMBL" id="CAXAMN010003658">
    <property type="protein sequence ID" value="CAK9005515.1"/>
    <property type="molecule type" value="Genomic_DNA"/>
</dbReference>
<name>A0ABP0ITU9_9DINO</name>
<keyword evidence="4 8" id="KW-0812">Transmembrane</keyword>
<dbReference type="PANTHER" id="PTHR42751:SF3">
    <property type="entry name" value="SODIUM_GLUTAMATE SYMPORTER"/>
    <property type="match status" value="1"/>
</dbReference>
<evidence type="ECO:0000313" key="10">
    <source>
        <dbReference type="EMBL" id="CAK9005515.1"/>
    </source>
</evidence>
<evidence type="ECO:0000256" key="1">
    <source>
        <dbReference type="ARBA" id="ARBA00004141"/>
    </source>
</evidence>
<keyword evidence="3" id="KW-0813">Transport</keyword>
<feature type="region of interest" description="Disordered" evidence="7">
    <location>
        <begin position="314"/>
        <end position="337"/>
    </location>
</feature>
<feature type="transmembrane region" description="Helical" evidence="8">
    <location>
        <begin position="57"/>
        <end position="81"/>
    </location>
</feature>
<comment type="similarity">
    <text evidence="2">Belongs to the monovalent cation:proton antiporter 2 (CPA2) transporter (TC 2.A.37) family.</text>
</comment>
<evidence type="ECO:0000256" key="3">
    <source>
        <dbReference type="ARBA" id="ARBA00022448"/>
    </source>
</evidence>
<evidence type="ECO:0000259" key="9">
    <source>
        <dbReference type="Pfam" id="PF00999"/>
    </source>
</evidence>
<dbReference type="InterPro" id="IPR038770">
    <property type="entry name" value="Na+/solute_symporter_sf"/>
</dbReference>
<organism evidence="10 12">
    <name type="scientific">Durusdinium trenchii</name>
    <dbReference type="NCBI Taxonomy" id="1381693"/>
    <lineage>
        <taxon>Eukaryota</taxon>
        <taxon>Sar</taxon>
        <taxon>Alveolata</taxon>
        <taxon>Dinophyceae</taxon>
        <taxon>Suessiales</taxon>
        <taxon>Symbiodiniaceae</taxon>
        <taxon>Durusdinium</taxon>
    </lineage>
</organism>
<comment type="subcellular location">
    <subcellularLocation>
        <location evidence="1">Membrane</location>
        <topology evidence="1">Multi-pass membrane protein</topology>
    </subcellularLocation>
</comment>
<keyword evidence="5 8" id="KW-1133">Transmembrane helix</keyword>
<evidence type="ECO:0000256" key="4">
    <source>
        <dbReference type="ARBA" id="ARBA00022692"/>
    </source>
</evidence>
<dbReference type="Pfam" id="PF00999">
    <property type="entry name" value="Na_H_Exchanger"/>
    <property type="match status" value="1"/>
</dbReference>
<reference evidence="10 12" key="1">
    <citation type="submission" date="2024-02" db="EMBL/GenBank/DDBJ databases">
        <authorList>
            <person name="Chen Y."/>
            <person name="Shah S."/>
            <person name="Dougan E. K."/>
            <person name="Thang M."/>
            <person name="Chan C."/>
        </authorList>
    </citation>
    <scope>NUCLEOTIDE SEQUENCE [LARGE SCALE GENOMIC DNA]</scope>
</reference>
<evidence type="ECO:0000256" key="2">
    <source>
        <dbReference type="ARBA" id="ARBA00005551"/>
    </source>
</evidence>
<accession>A0ABP0ITU9</accession>
<feature type="transmembrane region" description="Helical" evidence="8">
    <location>
        <begin position="123"/>
        <end position="142"/>
    </location>
</feature>
<evidence type="ECO:0000313" key="11">
    <source>
        <dbReference type="EMBL" id="CAK9005750.1"/>
    </source>
</evidence>
<gene>
    <name evidence="10" type="ORF">CCMP2556_LOCUS8098</name>
    <name evidence="11" type="ORF">CCMP2556_LOCUS8186</name>
</gene>
<dbReference type="PANTHER" id="PTHR42751">
    <property type="entry name" value="SODIUM/HYDROGEN EXCHANGER FAMILY/TRKA DOMAIN PROTEIN"/>
    <property type="match status" value="1"/>
</dbReference>
<sequence length="337" mass="37921">MVGVGMELAALIAGVALATFPYSAEFNGKIKYIRDFFITLFFAALGMQIPVPSAKPIFTALLIAICVLLFRWLGIFCLVYILGGSARLGILATINLSQISEFALVICSLGMSYGHIDDTTLEIIIWVFMMLSILSSNLMTYNHQIFRRLAWLSRKLLLFLASFALLPNLRHEEDERDILLLGFHRIASMMVAEFEQHNPKLLRKLQVVEFNQAVKDRERVGESIDTMSPKTTAFCFSQDYDGTCTTNFAILKVAMSVWPKAHIIVTADNPQQAAELYEAGAHYVLRSAKLCAERLYELLNKFAARLSKTALPPAVAPRRRTTKERVKAGQRRPIWPI</sequence>
<evidence type="ECO:0000256" key="5">
    <source>
        <dbReference type="ARBA" id="ARBA00022989"/>
    </source>
</evidence>
<feature type="transmembrane region" description="Helical" evidence="8">
    <location>
        <begin position="88"/>
        <end position="111"/>
    </location>
</feature>
<feature type="transmembrane region" description="Helical" evidence="8">
    <location>
        <begin position="36"/>
        <end position="51"/>
    </location>
</feature>
<evidence type="ECO:0000256" key="8">
    <source>
        <dbReference type="SAM" id="Phobius"/>
    </source>
</evidence>
<dbReference type="Proteomes" id="UP001642484">
    <property type="component" value="Unassembled WGS sequence"/>
</dbReference>
<evidence type="ECO:0000256" key="6">
    <source>
        <dbReference type="ARBA" id="ARBA00023136"/>
    </source>
</evidence>
<dbReference type="InterPro" id="IPR006153">
    <property type="entry name" value="Cation/H_exchanger_TM"/>
</dbReference>
<dbReference type="Gene3D" id="3.40.50.720">
    <property type="entry name" value="NAD(P)-binding Rossmann-like Domain"/>
    <property type="match status" value="1"/>
</dbReference>
<feature type="domain" description="Cation/H+ exchanger transmembrane" evidence="9">
    <location>
        <begin position="1"/>
        <end position="134"/>
    </location>
</feature>
<protein>
    <recommendedName>
        <fullName evidence="9">Cation/H+ exchanger transmembrane domain-containing protein</fullName>
    </recommendedName>
</protein>
<evidence type="ECO:0000313" key="12">
    <source>
        <dbReference type="Proteomes" id="UP001642484"/>
    </source>
</evidence>
<feature type="transmembrane region" description="Helical" evidence="8">
    <location>
        <begin position="6"/>
        <end position="24"/>
    </location>
</feature>
<keyword evidence="12" id="KW-1185">Reference proteome</keyword>
<proteinExistence type="inferred from homology"/>